<feature type="signal peptide" evidence="2">
    <location>
        <begin position="1"/>
        <end position="17"/>
    </location>
</feature>
<protein>
    <recommendedName>
        <fullName evidence="3">SbsA Ig-like domain-containing protein</fullName>
    </recommendedName>
</protein>
<gene>
    <name evidence="4" type="ORF">DOQ08_00789</name>
</gene>
<reference evidence="4 5" key="1">
    <citation type="submission" date="2018-08" db="EMBL/GenBank/DDBJ databases">
        <title>Whole Genome Sequence of the Moderate Halophilic Marine Bacterium Marinobacter litoralis Sw-45.</title>
        <authorList>
            <person name="Musa H."/>
        </authorList>
    </citation>
    <scope>NUCLEOTIDE SEQUENCE [LARGE SCALE GENOMIC DNA]</scope>
    <source>
        <strain evidence="4 5">Sw-45</strain>
    </source>
</reference>
<comment type="caution">
    <text evidence="4">The sequence shown here is derived from an EMBL/GenBank/DDBJ whole genome shotgun (WGS) entry which is preliminary data.</text>
</comment>
<dbReference type="Pfam" id="PF13205">
    <property type="entry name" value="Big_5"/>
    <property type="match status" value="1"/>
</dbReference>
<name>A0A3M2RML1_9GAMM</name>
<evidence type="ECO:0000313" key="5">
    <source>
        <dbReference type="Proteomes" id="UP000265903"/>
    </source>
</evidence>
<keyword evidence="5" id="KW-1185">Reference proteome</keyword>
<evidence type="ECO:0000259" key="3">
    <source>
        <dbReference type="Pfam" id="PF13205"/>
    </source>
</evidence>
<evidence type="ECO:0000256" key="1">
    <source>
        <dbReference type="ARBA" id="ARBA00022729"/>
    </source>
</evidence>
<organism evidence="4 5">
    <name type="scientific">Marinobacter litoralis</name>
    <dbReference type="NCBI Taxonomy" id="187981"/>
    <lineage>
        <taxon>Bacteria</taxon>
        <taxon>Pseudomonadati</taxon>
        <taxon>Pseudomonadota</taxon>
        <taxon>Gammaproteobacteria</taxon>
        <taxon>Pseudomonadales</taxon>
        <taxon>Marinobacteraceae</taxon>
        <taxon>Marinobacter</taxon>
    </lineage>
</organism>
<dbReference type="PROSITE" id="PS51257">
    <property type="entry name" value="PROKAR_LIPOPROTEIN"/>
    <property type="match status" value="1"/>
</dbReference>
<dbReference type="AlphaFoldDB" id="A0A3M2RML1"/>
<dbReference type="InterPro" id="IPR032812">
    <property type="entry name" value="SbsA_Ig"/>
</dbReference>
<sequence>MKTKLLALPVIALLVAACGDSDTLEIEAKTDNPDLVFSYPTDGQRNVSPAAQVILRFSEPVDTESLKASAKLTAGTDVVDYSLERTDGGYSVS</sequence>
<dbReference type="EMBL" id="QMDL01000001">
    <property type="protein sequence ID" value="RMJ06105.1"/>
    <property type="molecule type" value="Genomic_DNA"/>
</dbReference>
<feature type="domain" description="SbsA Ig-like" evidence="3">
    <location>
        <begin position="30"/>
        <end position="76"/>
    </location>
</feature>
<feature type="chain" id="PRO_5018251224" description="SbsA Ig-like domain-containing protein" evidence="2">
    <location>
        <begin position="18"/>
        <end position="93"/>
    </location>
</feature>
<keyword evidence="1 2" id="KW-0732">Signal</keyword>
<proteinExistence type="predicted"/>
<accession>A0A3M2RML1</accession>
<evidence type="ECO:0000256" key="2">
    <source>
        <dbReference type="SAM" id="SignalP"/>
    </source>
</evidence>
<evidence type="ECO:0000313" key="4">
    <source>
        <dbReference type="EMBL" id="RMJ06105.1"/>
    </source>
</evidence>
<dbReference type="Proteomes" id="UP000265903">
    <property type="component" value="Unassembled WGS sequence"/>
</dbReference>
<dbReference type="RefSeq" id="WP_114333573.1">
    <property type="nucleotide sequence ID" value="NZ_QMDL01000001.1"/>
</dbReference>